<evidence type="ECO:0000313" key="2">
    <source>
        <dbReference type="Proteomes" id="UP000291084"/>
    </source>
</evidence>
<evidence type="ECO:0000313" key="1">
    <source>
        <dbReference type="EMBL" id="BAT97116.1"/>
    </source>
</evidence>
<name>A0A0S3SWX3_PHAAN</name>
<protein>
    <submittedName>
        <fullName evidence="1">Uncharacterized protein</fullName>
    </submittedName>
</protein>
<dbReference type="AlphaFoldDB" id="A0A0S3SWX3"/>
<gene>
    <name evidence="1" type="primary">Vigan.09G047400</name>
    <name evidence="1" type="ORF">VIGAN_09047400</name>
</gene>
<dbReference type="EMBL" id="AP015042">
    <property type="protein sequence ID" value="BAT97116.1"/>
    <property type="molecule type" value="Genomic_DNA"/>
</dbReference>
<proteinExistence type="predicted"/>
<keyword evidence="2" id="KW-1185">Reference proteome</keyword>
<sequence>MLKPSTLPNMNPHHPNRLIGHFLTFHIILHPYLPHLFSQISIQHPLLFPSSNATLKPIYAQLPLPTISNLPKSSI</sequence>
<accession>A0A0S3SWX3</accession>
<organism evidence="1 2">
    <name type="scientific">Vigna angularis var. angularis</name>
    <dbReference type="NCBI Taxonomy" id="157739"/>
    <lineage>
        <taxon>Eukaryota</taxon>
        <taxon>Viridiplantae</taxon>
        <taxon>Streptophyta</taxon>
        <taxon>Embryophyta</taxon>
        <taxon>Tracheophyta</taxon>
        <taxon>Spermatophyta</taxon>
        <taxon>Magnoliopsida</taxon>
        <taxon>eudicotyledons</taxon>
        <taxon>Gunneridae</taxon>
        <taxon>Pentapetalae</taxon>
        <taxon>rosids</taxon>
        <taxon>fabids</taxon>
        <taxon>Fabales</taxon>
        <taxon>Fabaceae</taxon>
        <taxon>Papilionoideae</taxon>
        <taxon>50 kb inversion clade</taxon>
        <taxon>NPAAA clade</taxon>
        <taxon>indigoferoid/millettioid clade</taxon>
        <taxon>Phaseoleae</taxon>
        <taxon>Vigna</taxon>
    </lineage>
</organism>
<reference evidence="1 2" key="1">
    <citation type="journal article" date="2015" name="Sci. Rep.">
        <title>The power of single molecule real-time sequencing technology in the de novo assembly of a eukaryotic genome.</title>
        <authorList>
            <person name="Sakai H."/>
            <person name="Naito K."/>
            <person name="Ogiso-Tanaka E."/>
            <person name="Takahashi Y."/>
            <person name="Iseki K."/>
            <person name="Muto C."/>
            <person name="Satou K."/>
            <person name="Teruya K."/>
            <person name="Shiroma A."/>
            <person name="Shimoji M."/>
            <person name="Hirano T."/>
            <person name="Itoh T."/>
            <person name="Kaga A."/>
            <person name="Tomooka N."/>
        </authorList>
    </citation>
    <scope>NUCLEOTIDE SEQUENCE [LARGE SCALE GENOMIC DNA]</scope>
    <source>
        <strain evidence="2">cv. Shumari</strain>
    </source>
</reference>
<dbReference type="Proteomes" id="UP000291084">
    <property type="component" value="Chromosome 9"/>
</dbReference>